<name>A0A1U9MGF8_9HYPH</name>
<keyword evidence="2" id="KW-1185">Reference proteome</keyword>
<proteinExistence type="predicted"/>
<sequence>MKKTVPAYGDTPSRGLNLINQTRHANEIRWPRVPEQQFEGSVEVVEAALCRCMNCFSDTTSIGVRDGSTRFPRVSGFGWPLDLGMIMLATNDVKTCVAKKRMAASEGMERPAENVRSHSHPLQSEPSEIIFVSPLHAAETIHPLRSGLFNGTVAKSGKPASFSPDIADEMECAFFDAASVPLVSPLDGVHLMKTTQKQLAKGFNHWCMSFPASRSIFPHGGKIGKFV</sequence>
<dbReference type="OrthoDB" id="164654at2"/>
<dbReference type="AlphaFoldDB" id="A0A1U9MGF8"/>
<dbReference type="Gene3D" id="3.40.50.1110">
    <property type="entry name" value="SGNH hydrolase"/>
    <property type="match status" value="1"/>
</dbReference>
<evidence type="ECO:0000313" key="2">
    <source>
        <dbReference type="Proteomes" id="UP000189632"/>
    </source>
</evidence>
<gene>
    <name evidence="1" type="ORF">BBC0122_009310</name>
</gene>
<dbReference type="GO" id="GO:0016788">
    <property type="term" value="F:hydrolase activity, acting on ester bonds"/>
    <property type="evidence" value="ECO:0007669"/>
    <property type="project" value="UniProtKB-ARBA"/>
</dbReference>
<dbReference type="EMBL" id="CP015625">
    <property type="protein sequence ID" value="AQT47057.1"/>
    <property type="molecule type" value="Genomic_DNA"/>
</dbReference>
<dbReference type="KEGG" id="bapi:BBC0122_009310"/>
<evidence type="ECO:0000313" key="1">
    <source>
        <dbReference type="EMBL" id="AQT47057.1"/>
    </source>
</evidence>
<organism evidence="1 2">
    <name type="scientific">Bartonella choladocola</name>
    <dbReference type="NCBI Taxonomy" id="2750995"/>
    <lineage>
        <taxon>Bacteria</taxon>
        <taxon>Pseudomonadati</taxon>
        <taxon>Pseudomonadota</taxon>
        <taxon>Alphaproteobacteria</taxon>
        <taxon>Hyphomicrobiales</taxon>
        <taxon>Bartonellaceae</taxon>
        <taxon>Bartonella</taxon>
    </lineage>
</organism>
<reference evidence="1 2" key="1">
    <citation type="submission" date="2016-11" db="EMBL/GenBank/DDBJ databases">
        <title>Comparative genomics of Bartonella apis.</title>
        <authorList>
            <person name="Engel P."/>
        </authorList>
    </citation>
    <scope>NUCLEOTIDE SEQUENCE [LARGE SCALE GENOMIC DNA]</scope>
    <source>
        <strain evidence="1 2">BBC0122</strain>
    </source>
</reference>
<dbReference type="RefSeq" id="WP_077991819.1">
    <property type="nucleotide sequence ID" value="NZ_CP015625.1"/>
</dbReference>
<protein>
    <submittedName>
        <fullName evidence="1">Lysophospholipase L1</fullName>
    </submittedName>
</protein>
<dbReference type="InterPro" id="IPR036514">
    <property type="entry name" value="SGNH_hydro_sf"/>
</dbReference>
<dbReference type="Proteomes" id="UP000189632">
    <property type="component" value="Chromosome"/>
</dbReference>
<accession>A0A1U9MGF8</accession>